<protein>
    <submittedName>
        <fullName evidence="2">Uncharacterized protein</fullName>
    </submittedName>
</protein>
<organism evidence="2">
    <name type="scientific">bioreactor metagenome</name>
    <dbReference type="NCBI Taxonomy" id="1076179"/>
    <lineage>
        <taxon>unclassified sequences</taxon>
        <taxon>metagenomes</taxon>
        <taxon>ecological metagenomes</taxon>
    </lineage>
</organism>
<feature type="transmembrane region" description="Helical" evidence="1">
    <location>
        <begin position="39"/>
        <end position="60"/>
    </location>
</feature>
<reference evidence="2" key="1">
    <citation type="submission" date="2019-08" db="EMBL/GenBank/DDBJ databases">
        <authorList>
            <person name="Kucharzyk K."/>
            <person name="Murdoch R.W."/>
            <person name="Higgins S."/>
            <person name="Loffler F."/>
        </authorList>
    </citation>
    <scope>NUCLEOTIDE SEQUENCE</scope>
</reference>
<feature type="transmembrane region" description="Helical" evidence="1">
    <location>
        <begin position="66"/>
        <end position="88"/>
    </location>
</feature>
<gene>
    <name evidence="2" type="ORF">SDC9_105170</name>
</gene>
<name>A0A645AYX4_9ZZZZ</name>
<evidence type="ECO:0000256" key="1">
    <source>
        <dbReference type="SAM" id="Phobius"/>
    </source>
</evidence>
<keyword evidence="1" id="KW-1133">Transmembrane helix</keyword>
<keyword evidence="1" id="KW-0812">Transmembrane</keyword>
<proteinExistence type="predicted"/>
<dbReference type="AlphaFoldDB" id="A0A645AYX4"/>
<keyword evidence="1" id="KW-0472">Membrane</keyword>
<sequence length="130" mass="15585">MLQLFRDLFTQVRQNRFENSFRAICFAGAHREFSFDYGVLIHTLQIIDYIQTIFFALQFLLNKNRFIHIFLSLVFEITVFYICQNLIVKNFKLLDILRLEYSDGTHTPSRFDHDREIHFTFADRFQGSCG</sequence>
<accession>A0A645AYX4</accession>
<dbReference type="EMBL" id="VSSQ01016711">
    <property type="protein sequence ID" value="MPM58339.1"/>
    <property type="molecule type" value="Genomic_DNA"/>
</dbReference>
<comment type="caution">
    <text evidence="2">The sequence shown here is derived from an EMBL/GenBank/DDBJ whole genome shotgun (WGS) entry which is preliminary data.</text>
</comment>
<evidence type="ECO:0000313" key="2">
    <source>
        <dbReference type="EMBL" id="MPM58339.1"/>
    </source>
</evidence>